<dbReference type="Gene3D" id="3.30.70.270">
    <property type="match status" value="1"/>
</dbReference>
<comment type="catalytic activity">
    <reaction evidence="2">
        <text>2 GTP = 3',3'-c-di-GMP + 2 diphosphate</text>
        <dbReference type="Rhea" id="RHEA:24898"/>
        <dbReference type="ChEBI" id="CHEBI:33019"/>
        <dbReference type="ChEBI" id="CHEBI:37565"/>
        <dbReference type="ChEBI" id="CHEBI:58805"/>
        <dbReference type="EC" id="2.7.7.65"/>
    </reaction>
</comment>
<reference evidence="4" key="1">
    <citation type="submission" date="2019-09" db="EMBL/GenBank/DDBJ databases">
        <title>Complete genome sequencing of four Arcobacter species reveals a diverse suite of mobile elements.</title>
        <authorList>
            <person name="On S.L.W."/>
            <person name="Miller W.G."/>
            <person name="Biggs P."/>
            <person name="Cornelius A."/>
            <person name="Vandamme P."/>
        </authorList>
    </citation>
    <scope>NUCLEOTIDE SEQUENCE [LARGE SCALE GENOMIC DNA]</scope>
    <source>
        <strain evidence="4">LMG 26638</strain>
    </source>
</reference>
<dbReference type="EC" id="2.7.7.65" evidence="1"/>
<reference evidence="3 4" key="2">
    <citation type="submission" date="2019-09" db="EMBL/GenBank/DDBJ databases">
        <title>Complete genome sequencing of four Arcobacter species reveals a diverse suite of mobile elements.</title>
        <authorList>
            <person name="Miller W.G."/>
            <person name="Yee E."/>
            <person name="Bono J.L."/>
        </authorList>
    </citation>
    <scope>NUCLEOTIDE SEQUENCE [LARGE SCALE GENOMIC DNA]</scope>
    <source>
        <strain evidence="3 4">LMG 26638</strain>
    </source>
</reference>
<keyword evidence="4" id="KW-1185">Reference proteome</keyword>
<dbReference type="PROSITE" id="PS50887">
    <property type="entry name" value="GGDEF"/>
    <property type="match status" value="1"/>
</dbReference>
<dbReference type="NCBIfam" id="TIGR00254">
    <property type="entry name" value="GGDEF"/>
    <property type="match status" value="1"/>
</dbReference>
<dbReference type="AlphaFoldDB" id="A0A5C2HFM9"/>
<accession>A0A5C2HFM9</accession>
<dbReference type="InterPro" id="IPR050469">
    <property type="entry name" value="Diguanylate_Cyclase"/>
</dbReference>
<dbReference type="GO" id="GO:1902201">
    <property type="term" value="P:negative regulation of bacterial-type flagellum-dependent cell motility"/>
    <property type="evidence" value="ECO:0007669"/>
    <property type="project" value="TreeGrafter"/>
</dbReference>
<dbReference type="GO" id="GO:0043709">
    <property type="term" value="P:cell adhesion involved in single-species biofilm formation"/>
    <property type="evidence" value="ECO:0007669"/>
    <property type="project" value="TreeGrafter"/>
</dbReference>
<evidence type="ECO:0000313" key="4">
    <source>
        <dbReference type="Proteomes" id="UP000322726"/>
    </source>
</evidence>
<gene>
    <name evidence="3" type="ORF">APAC_2156</name>
</gene>
<dbReference type="Pfam" id="PF00990">
    <property type="entry name" value="GGDEF"/>
    <property type="match status" value="1"/>
</dbReference>
<dbReference type="InterPro" id="IPR043128">
    <property type="entry name" value="Rev_trsase/Diguanyl_cyclase"/>
</dbReference>
<dbReference type="GO" id="GO:0000160">
    <property type="term" value="P:phosphorelay signal transduction system"/>
    <property type="evidence" value="ECO:0007669"/>
    <property type="project" value="InterPro"/>
</dbReference>
<evidence type="ECO:0000256" key="2">
    <source>
        <dbReference type="ARBA" id="ARBA00034247"/>
    </source>
</evidence>
<dbReference type="RefSeq" id="WP_130234121.1">
    <property type="nucleotide sequence ID" value="NZ_BMEF01000025.1"/>
</dbReference>
<dbReference type="PROSITE" id="PS50110">
    <property type="entry name" value="RESPONSE_REGULATORY"/>
    <property type="match status" value="2"/>
</dbReference>
<dbReference type="SUPFAM" id="SSF52172">
    <property type="entry name" value="CheY-like"/>
    <property type="match status" value="2"/>
</dbReference>
<evidence type="ECO:0000256" key="1">
    <source>
        <dbReference type="ARBA" id="ARBA00012528"/>
    </source>
</evidence>
<organism evidence="3 4">
    <name type="scientific">Malaciobacter pacificus</name>
    <dbReference type="NCBI Taxonomy" id="1080223"/>
    <lineage>
        <taxon>Bacteria</taxon>
        <taxon>Pseudomonadati</taxon>
        <taxon>Campylobacterota</taxon>
        <taxon>Epsilonproteobacteria</taxon>
        <taxon>Campylobacterales</taxon>
        <taxon>Arcobacteraceae</taxon>
        <taxon>Malaciobacter</taxon>
    </lineage>
</organism>
<dbReference type="Gene3D" id="3.40.50.2300">
    <property type="match status" value="2"/>
</dbReference>
<dbReference type="InterPro" id="IPR000160">
    <property type="entry name" value="GGDEF_dom"/>
</dbReference>
<dbReference type="SMART" id="SM00448">
    <property type="entry name" value="REC"/>
    <property type="match status" value="2"/>
</dbReference>
<reference evidence="3 4" key="3">
    <citation type="submission" date="2019-09" db="EMBL/GenBank/DDBJ databases">
        <title>Taxonomic note: a critical rebuttal of the proposed division of the genus Arcobacter into six genera, emended descriptions of Arcobacter anaerophilus and the genus Arcobacter, and an assessment of genus-level boundaries for Epsilonproteobacteria using in silico genomic comparator tools.</title>
        <authorList>
            <person name="On S.L.W."/>
            <person name="Miller W.G."/>
            <person name="Biggs P."/>
            <person name="Cornelius A."/>
            <person name="Vandamme P."/>
        </authorList>
    </citation>
    <scope>NUCLEOTIDE SEQUENCE [LARGE SCALE GENOMIC DNA]</scope>
    <source>
        <strain evidence="3 4">LMG 26638</strain>
    </source>
</reference>
<dbReference type="Proteomes" id="UP000322726">
    <property type="component" value="Chromosome"/>
</dbReference>
<name>A0A5C2HFM9_9BACT</name>
<dbReference type="KEGG" id="apai:APAC_2156"/>
<dbReference type="SUPFAM" id="SSF55073">
    <property type="entry name" value="Nucleotide cyclase"/>
    <property type="match status" value="1"/>
</dbReference>
<dbReference type="PANTHER" id="PTHR45138">
    <property type="entry name" value="REGULATORY COMPONENTS OF SENSORY TRANSDUCTION SYSTEM"/>
    <property type="match status" value="1"/>
</dbReference>
<dbReference type="InterPro" id="IPR001789">
    <property type="entry name" value="Sig_transdc_resp-reg_receiver"/>
</dbReference>
<dbReference type="CDD" id="cd01949">
    <property type="entry name" value="GGDEF"/>
    <property type="match status" value="1"/>
</dbReference>
<evidence type="ECO:0000313" key="3">
    <source>
        <dbReference type="EMBL" id="QEP35222.1"/>
    </source>
</evidence>
<dbReference type="GO" id="GO:0005886">
    <property type="term" value="C:plasma membrane"/>
    <property type="evidence" value="ECO:0007669"/>
    <property type="project" value="TreeGrafter"/>
</dbReference>
<dbReference type="InterPro" id="IPR029787">
    <property type="entry name" value="Nucleotide_cyclase"/>
</dbReference>
<dbReference type="GO" id="GO:0052621">
    <property type="term" value="F:diguanylate cyclase activity"/>
    <property type="evidence" value="ECO:0007669"/>
    <property type="project" value="UniProtKB-EC"/>
</dbReference>
<dbReference type="PANTHER" id="PTHR45138:SF9">
    <property type="entry name" value="DIGUANYLATE CYCLASE DGCM-RELATED"/>
    <property type="match status" value="1"/>
</dbReference>
<protein>
    <recommendedName>
        <fullName evidence="1">diguanylate cyclase</fullName>
        <ecNumber evidence="1">2.7.7.65</ecNumber>
    </recommendedName>
</protein>
<proteinExistence type="predicted"/>
<dbReference type="OrthoDB" id="9778432at2"/>
<dbReference type="FunFam" id="3.30.70.270:FF:000001">
    <property type="entry name" value="Diguanylate cyclase domain protein"/>
    <property type="match status" value="1"/>
</dbReference>
<dbReference type="Pfam" id="PF00072">
    <property type="entry name" value="Response_reg"/>
    <property type="match status" value="2"/>
</dbReference>
<sequence length="417" mass="48002">MKKYSVLVVDDSSSILNALKNFLSDDLDIDVYTAKTMKETAKVLLEKKGKFEVVLADLGLPDAPQGEIIDFLKKFSLPIIVLTGSDTLEYEEKFKNKNIVDYIIKDGISALEYASSIVKRIINNKNIKILLVDDSKTFISKAMDLLLRYKYNALYATDGKEAYELLKKNSDIKVILTDYLMPNMNGLELTKKVRAEYSKDELSIIVTSNDKSRKIPAKFLKLGANDFLYKGFSDEEFFARINSTVDTLELFEKLKKKVNVDYLTGLYNRRYLFEVGKKYYQEFKKANKNFAIAIIDIDNFKSINDNYGHDIGDIAIKEVANILNKNVLNNRILSRLGGEEFCILFYNREKNEVIKLLEYIRISFEKNIIKLDDSNLSYTVSIGCTFEFSNNLDSMIQLADKNLYKAKNEGRNKVRYR</sequence>
<dbReference type="InterPro" id="IPR011006">
    <property type="entry name" value="CheY-like_superfamily"/>
</dbReference>
<dbReference type="SMART" id="SM00267">
    <property type="entry name" value="GGDEF"/>
    <property type="match status" value="1"/>
</dbReference>
<dbReference type="EMBL" id="CP035928">
    <property type="protein sequence ID" value="QEP35222.1"/>
    <property type="molecule type" value="Genomic_DNA"/>
</dbReference>